<name>A0ACC0LE30_RHOML</name>
<gene>
    <name evidence="1" type="ORF">RHMOL_Rhmol12G0011400</name>
</gene>
<proteinExistence type="predicted"/>
<organism evidence="1 2">
    <name type="scientific">Rhododendron molle</name>
    <name type="common">Chinese azalea</name>
    <name type="synonym">Azalea mollis</name>
    <dbReference type="NCBI Taxonomy" id="49168"/>
    <lineage>
        <taxon>Eukaryota</taxon>
        <taxon>Viridiplantae</taxon>
        <taxon>Streptophyta</taxon>
        <taxon>Embryophyta</taxon>
        <taxon>Tracheophyta</taxon>
        <taxon>Spermatophyta</taxon>
        <taxon>Magnoliopsida</taxon>
        <taxon>eudicotyledons</taxon>
        <taxon>Gunneridae</taxon>
        <taxon>Pentapetalae</taxon>
        <taxon>asterids</taxon>
        <taxon>Ericales</taxon>
        <taxon>Ericaceae</taxon>
        <taxon>Ericoideae</taxon>
        <taxon>Rhodoreae</taxon>
        <taxon>Rhododendron</taxon>
    </lineage>
</organism>
<accession>A0ACC0LE30</accession>
<reference evidence="1" key="1">
    <citation type="submission" date="2022-02" db="EMBL/GenBank/DDBJ databases">
        <title>Plant Genome Project.</title>
        <authorList>
            <person name="Zhang R.-G."/>
        </authorList>
    </citation>
    <scope>NUCLEOTIDE SEQUENCE</scope>
    <source>
        <strain evidence="1">AT1</strain>
    </source>
</reference>
<keyword evidence="2" id="KW-1185">Reference proteome</keyword>
<evidence type="ECO:0000313" key="2">
    <source>
        <dbReference type="Proteomes" id="UP001062846"/>
    </source>
</evidence>
<protein>
    <submittedName>
        <fullName evidence="1">Uncharacterized protein</fullName>
    </submittedName>
</protein>
<evidence type="ECO:0000313" key="1">
    <source>
        <dbReference type="EMBL" id="KAI8526639.1"/>
    </source>
</evidence>
<dbReference type="EMBL" id="CM046399">
    <property type="protein sequence ID" value="KAI8526639.1"/>
    <property type="molecule type" value="Genomic_DNA"/>
</dbReference>
<sequence length="83" mass="8904">MSHVRRGPSQLRRAGGSSAWEHDVNVVEDVDEVEAVKGHVDEGLAEESEVEEESQVERIIELDDGSQLGGSGAYTLNGGQQKG</sequence>
<dbReference type="Proteomes" id="UP001062846">
    <property type="component" value="Chromosome 12"/>
</dbReference>
<comment type="caution">
    <text evidence="1">The sequence shown here is derived from an EMBL/GenBank/DDBJ whole genome shotgun (WGS) entry which is preliminary data.</text>
</comment>